<reference evidence="3" key="1">
    <citation type="submission" date="2016-10" db="EMBL/GenBank/DDBJ databases">
        <authorList>
            <person name="de Groot N.N."/>
        </authorList>
    </citation>
    <scope>NUCLEOTIDE SEQUENCE [LARGE SCALE GENOMIC DNA]</scope>
    <source>
        <strain evidence="3">DSM 21857</strain>
    </source>
</reference>
<dbReference type="AlphaFoldDB" id="A0A1I3Q292"/>
<feature type="region of interest" description="Disordered" evidence="2">
    <location>
        <begin position="144"/>
        <end position="169"/>
    </location>
</feature>
<dbReference type="EMBL" id="FORF01000035">
    <property type="protein sequence ID" value="SFJ61695.1"/>
    <property type="molecule type" value="Genomic_DNA"/>
</dbReference>
<dbReference type="RefSeq" id="WP_139207918.1">
    <property type="nucleotide sequence ID" value="NZ_FORF01000014.1"/>
</dbReference>
<dbReference type="Proteomes" id="UP000242763">
    <property type="component" value="Unassembled WGS sequence"/>
</dbReference>
<dbReference type="STRING" id="1121003.SAMN03080618_02500"/>
<proteinExistence type="predicted"/>
<feature type="coiled-coil region" evidence="1">
    <location>
        <begin position="85"/>
        <end position="112"/>
    </location>
</feature>
<name>A0A1I3Q292_9HYPH</name>
<evidence type="ECO:0000313" key="4">
    <source>
        <dbReference type="EMBL" id="SFJ61695.1"/>
    </source>
</evidence>
<keyword evidence="5" id="KW-1185">Reference proteome</keyword>
<dbReference type="EMBL" id="FORF01000014">
    <property type="protein sequence ID" value="SFJ27958.1"/>
    <property type="molecule type" value="Genomic_DNA"/>
</dbReference>
<evidence type="ECO:0000313" key="5">
    <source>
        <dbReference type="Proteomes" id="UP000242763"/>
    </source>
</evidence>
<organism evidence="3 5">
    <name type="scientific">Aquamicrobium aerolatum DSM 21857</name>
    <dbReference type="NCBI Taxonomy" id="1121003"/>
    <lineage>
        <taxon>Bacteria</taxon>
        <taxon>Pseudomonadati</taxon>
        <taxon>Pseudomonadota</taxon>
        <taxon>Alphaproteobacteria</taxon>
        <taxon>Hyphomicrobiales</taxon>
        <taxon>Phyllobacteriaceae</taxon>
        <taxon>Aerobium</taxon>
    </lineage>
</organism>
<evidence type="ECO:0000256" key="1">
    <source>
        <dbReference type="SAM" id="Coils"/>
    </source>
</evidence>
<evidence type="ECO:0000256" key="2">
    <source>
        <dbReference type="SAM" id="MobiDB-lite"/>
    </source>
</evidence>
<protein>
    <submittedName>
        <fullName evidence="3">Uncharacterized protein</fullName>
    </submittedName>
</protein>
<evidence type="ECO:0000313" key="3">
    <source>
        <dbReference type="EMBL" id="SFJ27958.1"/>
    </source>
</evidence>
<reference evidence="5" key="2">
    <citation type="submission" date="2016-10" db="EMBL/GenBank/DDBJ databases">
        <authorList>
            <person name="Varghese N."/>
            <person name="Submissions S."/>
        </authorList>
    </citation>
    <scope>NUCLEOTIDE SEQUENCE [LARGE SCALE GENOMIC DNA]</scope>
    <source>
        <strain evidence="5">DSM 21857</strain>
    </source>
</reference>
<gene>
    <name evidence="3" type="ORF">SAMN03080618_02500</name>
    <name evidence="4" type="ORF">SAMN03080618_03467</name>
</gene>
<keyword evidence="1" id="KW-0175">Coiled coil</keyword>
<accession>A0A1I3Q292</accession>
<feature type="non-terminal residue" evidence="3">
    <location>
        <position position="169"/>
    </location>
</feature>
<sequence>MIDLPMMGAAGIPDRTSYFPPAPQQQSSFGALGGLGRGIANFANSSNGSDVIRAVGLSLMSSPRNAPLMNMPDILSGLQTQRFDQHKYDEALKEQERERQKEKAELDALISYGTSLGIPENEMRTLAPNVTVGKLRLEQAASERNAARTREANNNAFRIMNGGDGYTAT</sequence>
<dbReference type="OrthoDB" id="7330655at2"/>